<reference evidence="4" key="1">
    <citation type="submission" date="2022-11" db="EMBL/GenBank/DDBJ databases">
        <authorList>
            <person name="Petersen C."/>
        </authorList>
    </citation>
    <scope>NUCLEOTIDE SEQUENCE</scope>
    <source>
        <strain evidence="4">IBT 16849</strain>
    </source>
</reference>
<dbReference type="GO" id="GO:0016020">
    <property type="term" value="C:membrane"/>
    <property type="evidence" value="ECO:0007669"/>
    <property type="project" value="InterPro"/>
</dbReference>
<evidence type="ECO:0000256" key="2">
    <source>
        <dbReference type="ARBA" id="ARBA00023134"/>
    </source>
</evidence>
<dbReference type="PRINTS" id="PR00449">
    <property type="entry name" value="RASTRNSFRMNG"/>
</dbReference>
<dbReference type="AlphaFoldDB" id="A0A9W9N0T4"/>
<evidence type="ECO:0000313" key="4">
    <source>
        <dbReference type="EMBL" id="KAJ5211153.1"/>
    </source>
</evidence>
<dbReference type="Pfam" id="PF00071">
    <property type="entry name" value="Ras"/>
    <property type="match status" value="1"/>
</dbReference>
<reference evidence="4" key="2">
    <citation type="journal article" date="2023" name="IMA Fungus">
        <title>Comparative genomic study of the Penicillium genus elucidates a diverse pangenome and 15 lateral gene transfer events.</title>
        <authorList>
            <person name="Petersen C."/>
            <person name="Sorensen T."/>
            <person name="Nielsen M.R."/>
            <person name="Sondergaard T.E."/>
            <person name="Sorensen J.L."/>
            <person name="Fitzpatrick D.A."/>
            <person name="Frisvad J.C."/>
            <person name="Nielsen K.L."/>
        </authorList>
    </citation>
    <scope>NUCLEOTIDE SEQUENCE</scope>
    <source>
        <strain evidence="4">IBT 16849</strain>
    </source>
</reference>
<dbReference type="PROSITE" id="PS51420">
    <property type="entry name" value="RHO"/>
    <property type="match status" value="1"/>
</dbReference>
<accession>A0A9W9N0T4</accession>
<proteinExistence type="predicted"/>
<gene>
    <name evidence="4" type="ORF">N7472_001292</name>
</gene>
<dbReference type="GO" id="GO:0007165">
    <property type="term" value="P:signal transduction"/>
    <property type="evidence" value="ECO:0007669"/>
    <property type="project" value="InterPro"/>
</dbReference>
<dbReference type="OrthoDB" id="5976022at2759"/>
<dbReference type="Gene3D" id="3.40.50.300">
    <property type="entry name" value="P-loop containing nucleotide triphosphate hydrolases"/>
    <property type="match status" value="1"/>
</dbReference>
<sequence>MPERIPRLNVVIVGDVGVGKRALADQICPEESYDPTLEDSWVKRIDVDRWPCVLDILLLDCPPEYTALRDQYIRDGDAFILAYSVTSQTSFSNIRTYDNDIKNKEKLMVGRTTKYSSSQRPCNPPVILVGTKNDLEAQREVSVEEGQMLAQSLNCPFIETSAKHNTGVEKMLHEVVRCYRQQNPPTPSEPETPTPSRSRKGLGRLLGPRQPKNDNGPRCIVM</sequence>
<evidence type="ECO:0000256" key="1">
    <source>
        <dbReference type="ARBA" id="ARBA00022741"/>
    </source>
</evidence>
<evidence type="ECO:0000256" key="3">
    <source>
        <dbReference type="SAM" id="MobiDB-lite"/>
    </source>
</evidence>
<name>A0A9W9N0T4_9EURO</name>
<dbReference type="PANTHER" id="PTHR24070">
    <property type="entry name" value="RAS, DI-RAS, AND RHEB FAMILY MEMBERS OF SMALL GTPASE SUPERFAMILY"/>
    <property type="match status" value="1"/>
</dbReference>
<keyword evidence="5" id="KW-1185">Reference proteome</keyword>
<dbReference type="PROSITE" id="PS51419">
    <property type="entry name" value="RAB"/>
    <property type="match status" value="1"/>
</dbReference>
<feature type="compositionally biased region" description="Pro residues" evidence="3">
    <location>
        <begin position="184"/>
        <end position="193"/>
    </location>
</feature>
<dbReference type="SMART" id="SM00175">
    <property type="entry name" value="RAB"/>
    <property type="match status" value="1"/>
</dbReference>
<feature type="region of interest" description="Disordered" evidence="3">
    <location>
        <begin position="181"/>
        <end position="222"/>
    </location>
</feature>
<comment type="caution">
    <text evidence="4">The sequence shown here is derived from an EMBL/GenBank/DDBJ whole genome shotgun (WGS) entry which is preliminary data.</text>
</comment>
<dbReference type="Proteomes" id="UP001150879">
    <property type="component" value="Unassembled WGS sequence"/>
</dbReference>
<dbReference type="InterPro" id="IPR027417">
    <property type="entry name" value="P-loop_NTPase"/>
</dbReference>
<dbReference type="SMART" id="SM00174">
    <property type="entry name" value="RHO"/>
    <property type="match status" value="1"/>
</dbReference>
<dbReference type="SMART" id="SM00173">
    <property type="entry name" value="RAS"/>
    <property type="match status" value="1"/>
</dbReference>
<dbReference type="InterPro" id="IPR020849">
    <property type="entry name" value="Small_GTPase_Ras-type"/>
</dbReference>
<dbReference type="EMBL" id="JAPQKP010000001">
    <property type="protein sequence ID" value="KAJ5211153.1"/>
    <property type="molecule type" value="Genomic_DNA"/>
</dbReference>
<dbReference type="GO" id="GO:0005525">
    <property type="term" value="F:GTP binding"/>
    <property type="evidence" value="ECO:0007669"/>
    <property type="project" value="UniProtKB-KW"/>
</dbReference>
<dbReference type="PROSITE" id="PS51421">
    <property type="entry name" value="RAS"/>
    <property type="match status" value="1"/>
</dbReference>
<organism evidence="4 5">
    <name type="scientific">Penicillium cf. griseofulvum</name>
    <dbReference type="NCBI Taxonomy" id="2972120"/>
    <lineage>
        <taxon>Eukaryota</taxon>
        <taxon>Fungi</taxon>
        <taxon>Dikarya</taxon>
        <taxon>Ascomycota</taxon>
        <taxon>Pezizomycotina</taxon>
        <taxon>Eurotiomycetes</taxon>
        <taxon>Eurotiomycetidae</taxon>
        <taxon>Eurotiales</taxon>
        <taxon>Aspergillaceae</taxon>
        <taxon>Penicillium</taxon>
    </lineage>
</organism>
<keyword evidence="2" id="KW-0342">GTP-binding</keyword>
<dbReference type="SUPFAM" id="SSF52540">
    <property type="entry name" value="P-loop containing nucleoside triphosphate hydrolases"/>
    <property type="match status" value="1"/>
</dbReference>
<evidence type="ECO:0000313" key="5">
    <source>
        <dbReference type="Proteomes" id="UP001150879"/>
    </source>
</evidence>
<protein>
    <submittedName>
        <fullName evidence="4">Uncharacterized protein</fullName>
    </submittedName>
</protein>
<dbReference type="GO" id="GO:0003924">
    <property type="term" value="F:GTPase activity"/>
    <property type="evidence" value="ECO:0007669"/>
    <property type="project" value="InterPro"/>
</dbReference>
<dbReference type="InterPro" id="IPR001806">
    <property type="entry name" value="Small_GTPase"/>
</dbReference>
<keyword evidence="1" id="KW-0547">Nucleotide-binding</keyword>